<evidence type="ECO:0000256" key="1">
    <source>
        <dbReference type="SAM" id="MobiDB-lite"/>
    </source>
</evidence>
<accession>A0ABQ8PW53</accession>
<reference evidence="2" key="1">
    <citation type="submission" date="2022-08" db="EMBL/GenBank/DDBJ databases">
        <authorList>
            <consortium name="DOE Joint Genome Institute"/>
            <person name="Min B."/>
            <person name="Riley R."/>
            <person name="Sierra-Patev S."/>
            <person name="Naranjo-Ortiz M."/>
            <person name="Looney B."/>
            <person name="Konkel Z."/>
            <person name="Slot J.C."/>
            <person name="Sakamoto Y."/>
            <person name="Steenwyk J.L."/>
            <person name="Rokas A."/>
            <person name="Carro J."/>
            <person name="Camarero S."/>
            <person name="Ferreira P."/>
            <person name="Molpeceres G."/>
            <person name="Ruiz-Duenas F.J."/>
            <person name="Serrano A."/>
            <person name="Henrissat B."/>
            <person name="Drula E."/>
            <person name="Hughes K.W."/>
            <person name="Mata J.L."/>
            <person name="Ishikawa N.K."/>
            <person name="Vargas-Isla R."/>
            <person name="Ushijima S."/>
            <person name="Smith C.A."/>
            <person name="Ahrendt S."/>
            <person name="Andreopoulos W."/>
            <person name="He G."/>
            <person name="Labutti K."/>
            <person name="Lipzen A."/>
            <person name="Ng V."/>
            <person name="Sandor L."/>
            <person name="Barry K."/>
            <person name="Martinez A.T."/>
            <person name="Xiao Y."/>
            <person name="Gibbons J.G."/>
            <person name="Terashima K."/>
            <person name="Hibbett D.S."/>
            <person name="Grigoriev I.V."/>
        </authorList>
    </citation>
    <scope>NUCLEOTIDE SEQUENCE</scope>
    <source>
        <strain evidence="2">TFB10827</strain>
    </source>
</reference>
<name>A0ABQ8PW53_9AGAR</name>
<feature type="compositionally biased region" description="Basic and acidic residues" evidence="1">
    <location>
        <begin position="86"/>
        <end position="101"/>
    </location>
</feature>
<evidence type="ECO:0000313" key="3">
    <source>
        <dbReference type="Proteomes" id="UP001163828"/>
    </source>
</evidence>
<feature type="non-terminal residue" evidence="2">
    <location>
        <position position="1"/>
    </location>
</feature>
<protein>
    <recommendedName>
        <fullName evidence="4">Xrn1 helical domain-containing protein</fullName>
    </recommendedName>
</protein>
<feature type="region of interest" description="Disordered" evidence="1">
    <location>
        <begin position="65"/>
        <end position="123"/>
    </location>
</feature>
<evidence type="ECO:0000313" key="2">
    <source>
        <dbReference type="EMBL" id="KAJ3990657.1"/>
    </source>
</evidence>
<proteinExistence type="predicted"/>
<dbReference type="EMBL" id="MU791695">
    <property type="protein sequence ID" value="KAJ3990657.1"/>
    <property type="molecule type" value="Genomic_DNA"/>
</dbReference>
<keyword evidence="3" id="KW-1185">Reference proteome</keyword>
<evidence type="ECO:0008006" key="4">
    <source>
        <dbReference type="Google" id="ProtNLM"/>
    </source>
</evidence>
<dbReference type="Proteomes" id="UP001163828">
    <property type="component" value="Unassembled WGS sequence"/>
</dbReference>
<sequence>ISGSVLPNPECLPGSTYLTPLVEQKLPDIKNDRSLSVFYFFPKQITPHHSVLLSGIIRPPRILSANDLEHARNGGRGRGRGGGYERGGRDRGGNDRNDPFHSRPSNYGNGRGNHRDSYQGQSN</sequence>
<organism evidence="2 3">
    <name type="scientific">Lentinula boryana</name>
    <dbReference type="NCBI Taxonomy" id="40481"/>
    <lineage>
        <taxon>Eukaryota</taxon>
        <taxon>Fungi</taxon>
        <taxon>Dikarya</taxon>
        <taxon>Basidiomycota</taxon>
        <taxon>Agaricomycotina</taxon>
        <taxon>Agaricomycetes</taxon>
        <taxon>Agaricomycetidae</taxon>
        <taxon>Agaricales</taxon>
        <taxon>Marasmiineae</taxon>
        <taxon>Omphalotaceae</taxon>
        <taxon>Lentinula</taxon>
    </lineage>
</organism>
<comment type="caution">
    <text evidence="2">The sequence shown here is derived from an EMBL/GenBank/DDBJ whole genome shotgun (WGS) entry which is preliminary data.</text>
</comment>
<feature type="non-terminal residue" evidence="2">
    <location>
        <position position="123"/>
    </location>
</feature>
<gene>
    <name evidence="2" type="ORF">F5050DRAFT_1536027</name>
</gene>